<reference evidence="1" key="1">
    <citation type="journal article" date="2010" name="PLoS Pathog.">
        <title>Analysis of virion structural components reveals vestiges of the ancestral ichnovirus genome.</title>
        <authorList>
            <person name="Volkoff A.-N."/>
            <person name="Jouan V."/>
            <person name="Urbach S."/>
            <person name="Samain S."/>
            <person name="Bergoin M."/>
            <person name="Wincker P."/>
            <person name="Demettre E."/>
            <person name="Cousserans F."/>
            <person name="Provost B."/>
            <person name="Coulibaly F."/>
            <person name="Legeai F."/>
            <person name="Beliveau C."/>
            <person name="Cusson M."/>
            <person name="Gyapay G."/>
            <person name="Drezen J.-M."/>
        </authorList>
    </citation>
    <scope>NUCLEOTIDE SEQUENCE</scope>
</reference>
<gene>
    <name evidence="1" type="primary">IVSP2-2</name>
</gene>
<proteinExistence type="predicted"/>
<dbReference type="AlphaFoldDB" id="D7P5P2"/>
<protein>
    <submittedName>
        <fullName evidence="1">Uncharacterized protein IVSP2-2</fullName>
    </submittedName>
</protein>
<evidence type="ECO:0000313" key="1">
    <source>
        <dbReference type="EMBL" id="ADI40476.1"/>
    </source>
</evidence>
<feature type="non-terminal residue" evidence="1">
    <location>
        <position position="143"/>
    </location>
</feature>
<accession>D7P5P2</accession>
<name>D7P5P2_HYPDD</name>
<sequence>MATTTNLARYESHSDMNDERLLTLKSLQQIRRNIIGELDTFNKLFGPSNTLIPLSYSFQSKSKYEFVDFGYKLYREYEVLIGPIDMYGLCRSMDDYKESTKLEADINEGKERLMMFISNCDNMANKPSGSLLSVILRDLADKL</sequence>
<organism evidence="1">
    <name type="scientific">Hyposoter didymator</name>
    <name type="common">Parasitoid wasp</name>
    <name type="synonym">Ichneumon didymator</name>
    <dbReference type="NCBI Taxonomy" id="260305"/>
    <lineage>
        <taxon>Eukaryota</taxon>
        <taxon>Metazoa</taxon>
        <taxon>Ecdysozoa</taxon>
        <taxon>Arthropoda</taxon>
        <taxon>Hexapoda</taxon>
        <taxon>Insecta</taxon>
        <taxon>Pterygota</taxon>
        <taxon>Neoptera</taxon>
        <taxon>Endopterygota</taxon>
        <taxon>Hymenoptera</taxon>
        <taxon>Apocrita</taxon>
        <taxon>Ichneumonoidea</taxon>
        <taxon>Ichneumonidae</taxon>
        <taxon>Campopleginae</taxon>
        <taxon>Dusona group</taxon>
        <taxon>Hyposoter</taxon>
    </lineage>
</organism>
<dbReference type="EMBL" id="GQ923582">
    <property type="protein sequence ID" value="ADI40476.1"/>
    <property type="molecule type" value="Genomic_DNA"/>
</dbReference>